<evidence type="ECO:0000256" key="1">
    <source>
        <dbReference type="ARBA" id="ARBA00023015"/>
    </source>
</evidence>
<keyword evidence="7" id="KW-1185">Reference proteome</keyword>
<keyword evidence="3" id="KW-0804">Transcription</keyword>
<dbReference type="Gene3D" id="1.10.10.10">
    <property type="entry name" value="Winged helix-like DNA-binding domain superfamily/Winged helix DNA-binding domain"/>
    <property type="match status" value="1"/>
</dbReference>
<keyword evidence="2" id="KW-0238">DNA-binding</keyword>
<dbReference type="InterPro" id="IPR000835">
    <property type="entry name" value="HTH_MarR-typ"/>
</dbReference>
<evidence type="ECO:0000256" key="3">
    <source>
        <dbReference type="ARBA" id="ARBA00023163"/>
    </source>
</evidence>
<gene>
    <name evidence="6" type="ORF">D8I35_13230</name>
</gene>
<dbReference type="SMART" id="SM00347">
    <property type="entry name" value="HTH_MARR"/>
    <property type="match status" value="1"/>
</dbReference>
<protein>
    <submittedName>
        <fullName evidence="6">MarR family transcriptional regulator</fullName>
    </submittedName>
</protein>
<sequence>MTRPATKKTRKTAPDGAISGPEKNAGRKAPSPLPDQRPAQRAGKRTAGTQARTRAESSLLSRPGFLIRRLHQIHCALFAEEVTDAAITPVQYSLLSTLNDHGELDQNSLAHYIGLERTSVAEVLPRLSDRGLLERRRSEQDGRIRLVRLTDAGRELVKAIQPAVLRAHARTIEALPAPERKELVRMMALLVASDTSERAPLLKHR</sequence>
<dbReference type="PROSITE" id="PS50995">
    <property type="entry name" value="HTH_MARR_2"/>
    <property type="match status" value="1"/>
</dbReference>
<dbReference type="RefSeq" id="WP_122230102.1">
    <property type="nucleotide sequence ID" value="NZ_RDQO01000004.1"/>
</dbReference>
<feature type="domain" description="HTH marR-type" evidence="5">
    <location>
        <begin position="56"/>
        <end position="192"/>
    </location>
</feature>
<dbReference type="PANTHER" id="PTHR42756:SF1">
    <property type="entry name" value="TRANSCRIPTIONAL REPRESSOR OF EMRAB OPERON"/>
    <property type="match status" value="1"/>
</dbReference>
<evidence type="ECO:0000313" key="7">
    <source>
        <dbReference type="Proteomes" id="UP000278006"/>
    </source>
</evidence>
<dbReference type="Pfam" id="PF01047">
    <property type="entry name" value="MarR"/>
    <property type="match status" value="1"/>
</dbReference>
<name>A0A3M6QPV4_9BURK</name>
<dbReference type="GO" id="GO:0003677">
    <property type="term" value="F:DNA binding"/>
    <property type="evidence" value="ECO:0007669"/>
    <property type="project" value="UniProtKB-KW"/>
</dbReference>
<organism evidence="6 7">
    <name type="scientific">Corticibacter populi</name>
    <dbReference type="NCBI Taxonomy" id="1550736"/>
    <lineage>
        <taxon>Bacteria</taxon>
        <taxon>Pseudomonadati</taxon>
        <taxon>Pseudomonadota</taxon>
        <taxon>Betaproteobacteria</taxon>
        <taxon>Burkholderiales</taxon>
        <taxon>Comamonadaceae</taxon>
        <taxon>Corticibacter</taxon>
    </lineage>
</organism>
<dbReference type="OrthoDB" id="4549026at2"/>
<dbReference type="EMBL" id="RDQO01000004">
    <property type="protein sequence ID" value="RMX04821.1"/>
    <property type="molecule type" value="Genomic_DNA"/>
</dbReference>
<dbReference type="Proteomes" id="UP000278006">
    <property type="component" value="Unassembled WGS sequence"/>
</dbReference>
<dbReference type="InterPro" id="IPR036388">
    <property type="entry name" value="WH-like_DNA-bd_sf"/>
</dbReference>
<evidence type="ECO:0000256" key="2">
    <source>
        <dbReference type="ARBA" id="ARBA00023125"/>
    </source>
</evidence>
<feature type="compositionally biased region" description="Polar residues" evidence="4">
    <location>
        <begin position="47"/>
        <end position="56"/>
    </location>
</feature>
<accession>A0A3M6QPV4</accession>
<dbReference type="PANTHER" id="PTHR42756">
    <property type="entry name" value="TRANSCRIPTIONAL REGULATOR, MARR"/>
    <property type="match status" value="1"/>
</dbReference>
<dbReference type="InterPro" id="IPR036390">
    <property type="entry name" value="WH_DNA-bd_sf"/>
</dbReference>
<keyword evidence="1" id="KW-0805">Transcription regulation</keyword>
<feature type="compositionally biased region" description="Basic residues" evidence="4">
    <location>
        <begin position="1"/>
        <end position="11"/>
    </location>
</feature>
<dbReference type="GO" id="GO:0003700">
    <property type="term" value="F:DNA-binding transcription factor activity"/>
    <property type="evidence" value="ECO:0007669"/>
    <property type="project" value="InterPro"/>
</dbReference>
<proteinExistence type="predicted"/>
<reference evidence="6 7" key="1">
    <citation type="submission" date="2018-10" db="EMBL/GenBank/DDBJ databases">
        <title>Draft genome of Cortibacter populi DSM10536.</title>
        <authorList>
            <person name="Bernier A.-M."/>
            <person name="Bernard K."/>
        </authorList>
    </citation>
    <scope>NUCLEOTIDE SEQUENCE [LARGE SCALE GENOMIC DNA]</scope>
    <source>
        <strain evidence="6 7">DSM 105136</strain>
    </source>
</reference>
<comment type="caution">
    <text evidence="6">The sequence shown here is derived from an EMBL/GenBank/DDBJ whole genome shotgun (WGS) entry which is preliminary data.</text>
</comment>
<feature type="region of interest" description="Disordered" evidence="4">
    <location>
        <begin position="1"/>
        <end position="56"/>
    </location>
</feature>
<dbReference type="SUPFAM" id="SSF46785">
    <property type="entry name" value="Winged helix' DNA-binding domain"/>
    <property type="match status" value="1"/>
</dbReference>
<evidence type="ECO:0000256" key="4">
    <source>
        <dbReference type="SAM" id="MobiDB-lite"/>
    </source>
</evidence>
<dbReference type="AlphaFoldDB" id="A0A3M6QPV4"/>
<evidence type="ECO:0000313" key="6">
    <source>
        <dbReference type="EMBL" id="RMX04821.1"/>
    </source>
</evidence>
<evidence type="ECO:0000259" key="5">
    <source>
        <dbReference type="PROSITE" id="PS50995"/>
    </source>
</evidence>
<dbReference type="PRINTS" id="PR00598">
    <property type="entry name" value="HTHMARR"/>
</dbReference>